<keyword evidence="6" id="KW-1185">Reference proteome</keyword>
<accession>A0A1I7KHG2</accession>
<evidence type="ECO:0000256" key="3">
    <source>
        <dbReference type="ARBA" id="ARBA00023163"/>
    </source>
</evidence>
<dbReference type="GO" id="GO:0005829">
    <property type="term" value="C:cytosol"/>
    <property type="evidence" value="ECO:0007669"/>
    <property type="project" value="TreeGrafter"/>
</dbReference>
<organism evidence="5 6">
    <name type="scientific">Halomonas korlensis</name>
    <dbReference type="NCBI Taxonomy" id="463301"/>
    <lineage>
        <taxon>Bacteria</taxon>
        <taxon>Pseudomonadati</taxon>
        <taxon>Pseudomonadota</taxon>
        <taxon>Gammaproteobacteria</taxon>
        <taxon>Oceanospirillales</taxon>
        <taxon>Halomonadaceae</taxon>
        <taxon>Halomonas</taxon>
    </lineage>
</organism>
<dbReference type="PANTHER" id="PTHR24567">
    <property type="entry name" value="CRP FAMILY TRANSCRIPTIONAL REGULATORY PROTEIN"/>
    <property type="match status" value="1"/>
</dbReference>
<dbReference type="PANTHER" id="PTHR24567:SF74">
    <property type="entry name" value="HTH-TYPE TRANSCRIPTIONAL REGULATOR ARCR"/>
    <property type="match status" value="1"/>
</dbReference>
<dbReference type="OrthoDB" id="8969464at2"/>
<keyword evidence="2" id="KW-0238">DNA-binding</keyword>
<proteinExistence type="predicted"/>
<dbReference type="Gene3D" id="2.60.120.10">
    <property type="entry name" value="Jelly Rolls"/>
    <property type="match status" value="1"/>
</dbReference>
<keyword evidence="1" id="KW-0805">Transcription regulation</keyword>
<dbReference type="GO" id="GO:0003700">
    <property type="term" value="F:DNA-binding transcription factor activity"/>
    <property type="evidence" value="ECO:0007669"/>
    <property type="project" value="TreeGrafter"/>
</dbReference>
<dbReference type="EMBL" id="FPBP01000021">
    <property type="protein sequence ID" value="SFU96871.1"/>
    <property type="molecule type" value="Genomic_DNA"/>
</dbReference>
<evidence type="ECO:0000313" key="6">
    <source>
        <dbReference type="Proteomes" id="UP000198693"/>
    </source>
</evidence>
<dbReference type="InterPro" id="IPR036390">
    <property type="entry name" value="WH_DNA-bd_sf"/>
</dbReference>
<dbReference type="SUPFAM" id="SSF51206">
    <property type="entry name" value="cAMP-binding domain-like"/>
    <property type="match status" value="1"/>
</dbReference>
<feature type="domain" description="HTH crp-type" evidence="4">
    <location>
        <begin position="163"/>
        <end position="210"/>
    </location>
</feature>
<evidence type="ECO:0000313" key="5">
    <source>
        <dbReference type="EMBL" id="SFU96871.1"/>
    </source>
</evidence>
<keyword evidence="3" id="KW-0804">Transcription</keyword>
<dbReference type="STRING" id="463301.SAMN04487955_12110"/>
<dbReference type="InterPro" id="IPR036388">
    <property type="entry name" value="WH-like_DNA-bd_sf"/>
</dbReference>
<dbReference type="GO" id="GO:0003677">
    <property type="term" value="F:DNA binding"/>
    <property type="evidence" value="ECO:0007669"/>
    <property type="project" value="UniProtKB-KW"/>
</dbReference>
<evidence type="ECO:0000259" key="4">
    <source>
        <dbReference type="SMART" id="SM00419"/>
    </source>
</evidence>
<dbReference type="GO" id="GO:0016301">
    <property type="term" value="F:kinase activity"/>
    <property type="evidence" value="ECO:0007669"/>
    <property type="project" value="UniProtKB-KW"/>
</dbReference>
<dbReference type="AlphaFoldDB" id="A0A1I7KHG2"/>
<dbReference type="RefSeq" id="WP_089797633.1">
    <property type="nucleotide sequence ID" value="NZ_FPBP01000021.1"/>
</dbReference>
<dbReference type="InterPro" id="IPR012318">
    <property type="entry name" value="HTH_CRP"/>
</dbReference>
<protein>
    <submittedName>
        <fullName evidence="5">cAMP-binding domain of CRP or a regulatory subunit of cAMP-dependent protein kinases</fullName>
    </submittedName>
</protein>
<dbReference type="Pfam" id="PF13545">
    <property type="entry name" value="HTH_Crp_2"/>
    <property type="match status" value="1"/>
</dbReference>
<dbReference type="SUPFAM" id="SSF46785">
    <property type="entry name" value="Winged helix' DNA-binding domain"/>
    <property type="match status" value="1"/>
</dbReference>
<gene>
    <name evidence="5" type="ORF">SAMN04487955_12110</name>
</gene>
<evidence type="ECO:0000256" key="1">
    <source>
        <dbReference type="ARBA" id="ARBA00023015"/>
    </source>
</evidence>
<dbReference type="InterPro" id="IPR050397">
    <property type="entry name" value="Env_Response_Regulators"/>
</dbReference>
<dbReference type="InterPro" id="IPR014710">
    <property type="entry name" value="RmlC-like_jellyroll"/>
</dbReference>
<dbReference type="Proteomes" id="UP000198693">
    <property type="component" value="Unassembled WGS sequence"/>
</dbReference>
<keyword evidence="5" id="KW-0418">Kinase</keyword>
<dbReference type="SMART" id="SM00419">
    <property type="entry name" value="HTH_CRP"/>
    <property type="match status" value="1"/>
</dbReference>
<sequence>MLESLSPQQNHLLATLPDDVKQRLFPSLEAVTLPLGEVLQQSGKTTHYAYFPTTCIVSLVYELQSGHSAEISLVGNDGMVGIALFMGGQTAVGKGLVQVAGEAFRIDEALFLEEFERHAGLMHHVLLYTQALMTQMAQTAVCNRHHSVQQQLCRWLLMSLDRLSSNQLVMTHDLIASMLGVRREGVTEAAGKLHRLGAINYHRGRIEVIDRAKLEQLSCECYAVVRNEISRLLPGGPS</sequence>
<dbReference type="InterPro" id="IPR018490">
    <property type="entry name" value="cNMP-bd_dom_sf"/>
</dbReference>
<reference evidence="6" key="1">
    <citation type="submission" date="2016-10" db="EMBL/GenBank/DDBJ databases">
        <authorList>
            <person name="Varghese N."/>
            <person name="Submissions S."/>
        </authorList>
    </citation>
    <scope>NUCLEOTIDE SEQUENCE [LARGE SCALE GENOMIC DNA]</scope>
    <source>
        <strain evidence="6">CGMCC 1.6981</strain>
    </source>
</reference>
<evidence type="ECO:0000256" key="2">
    <source>
        <dbReference type="ARBA" id="ARBA00023125"/>
    </source>
</evidence>
<dbReference type="Gene3D" id="1.10.10.10">
    <property type="entry name" value="Winged helix-like DNA-binding domain superfamily/Winged helix DNA-binding domain"/>
    <property type="match status" value="1"/>
</dbReference>
<name>A0A1I7KHG2_9GAMM</name>
<keyword evidence="5" id="KW-0808">Transferase</keyword>